<organism evidence="2 3">
    <name type="scientific">Sulfitobacter aestuariivivens</name>
    <dbReference type="NCBI Taxonomy" id="2766981"/>
    <lineage>
        <taxon>Bacteria</taxon>
        <taxon>Pseudomonadati</taxon>
        <taxon>Pseudomonadota</taxon>
        <taxon>Alphaproteobacteria</taxon>
        <taxon>Rhodobacterales</taxon>
        <taxon>Roseobacteraceae</taxon>
        <taxon>Sulfitobacter</taxon>
    </lineage>
</organism>
<dbReference type="InterPro" id="IPR000014">
    <property type="entry name" value="PAS"/>
</dbReference>
<dbReference type="Gene3D" id="3.30.450.20">
    <property type="entry name" value="PAS domain"/>
    <property type="match status" value="1"/>
</dbReference>
<name>A0A927D5G2_9RHOB</name>
<dbReference type="PROSITE" id="PS50112">
    <property type="entry name" value="PAS"/>
    <property type="match status" value="1"/>
</dbReference>
<dbReference type="EMBL" id="JACTAG010000002">
    <property type="protein sequence ID" value="MBD3665314.1"/>
    <property type="molecule type" value="Genomic_DNA"/>
</dbReference>
<evidence type="ECO:0000313" key="3">
    <source>
        <dbReference type="Proteomes" id="UP000635142"/>
    </source>
</evidence>
<dbReference type="RefSeq" id="WP_191076298.1">
    <property type="nucleotide sequence ID" value="NZ_JACTAG010000002.1"/>
</dbReference>
<dbReference type="InterPro" id="IPR035965">
    <property type="entry name" value="PAS-like_dom_sf"/>
</dbReference>
<evidence type="ECO:0000259" key="1">
    <source>
        <dbReference type="PROSITE" id="PS50112"/>
    </source>
</evidence>
<dbReference type="AlphaFoldDB" id="A0A927D5G2"/>
<keyword evidence="3" id="KW-1185">Reference proteome</keyword>
<sequence length="240" mass="27017">MHDLASETDLTRTLNQFSVPMFAIDRGGRHGDFRLTGANKALERACNRSVADMIGRSLVDLLPAAAARTALMRFAQCTRERSVIRCRDAFAIPNRDVRWDTTLQYVQLADGRDRIVGTTIELAPEADMGPVLVFEDIQYLSSVADLQLQNLITMFETFRDFELFTFENEQRVARLGGMCRTIQRAVDDIRKTVRAAQRDHRHIATPALQPHINHRCEPGITATDTLTALFDTLGAELVNQ</sequence>
<evidence type="ECO:0000313" key="2">
    <source>
        <dbReference type="EMBL" id="MBD3665314.1"/>
    </source>
</evidence>
<dbReference type="SUPFAM" id="SSF55785">
    <property type="entry name" value="PYP-like sensor domain (PAS domain)"/>
    <property type="match status" value="1"/>
</dbReference>
<comment type="caution">
    <text evidence="2">The sequence shown here is derived from an EMBL/GenBank/DDBJ whole genome shotgun (WGS) entry which is preliminary data.</text>
</comment>
<gene>
    <name evidence="2" type="ORF">H9Q16_15365</name>
</gene>
<feature type="domain" description="PAS" evidence="1">
    <location>
        <begin position="6"/>
        <end position="59"/>
    </location>
</feature>
<reference evidence="2" key="1">
    <citation type="submission" date="2020-08" db="EMBL/GenBank/DDBJ databases">
        <title>Sulfitobacter aestuariivivens sp. nov., isolated from a tidal flat.</title>
        <authorList>
            <person name="Park S."/>
            <person name="Yoon J.-H."/>
        </authorList>
    </citation>
    <scope>NUCLEOTIDE SEQUENCE</scope>
    <source>
        <strain evidence="2">TSTF-M16</strain>
    </source>
</reference>
<dbReference type="Proteomes" id="UP000635142">
    <property type="component" value="Unassembled WGS sequence"/>
</dbReference>
<protein>
    <recommendedName>
        <fullName evidence="1">PAS domain-containing protein</fullName>
    </recommendedName>
</protein>
<proteinExistence type="predicted"/>
<accession>A0A927D5G2</accession>